<protein>
    <submittedName>
        <fullName evidence="1">Uncharacterized protein</fullName>
    </submittedName>
</protein>
<sequence length="68" mass="6884">MTDSSAADAMRAALTTQLLDMAGILQPIYDAADGMKAELVSRGWSPTQAEESAGAWLTATLAAIGGAA</sequence>
<dbReference type="EMBL" id="AP026073">
    <property type="protein sequence ID" value="BDM70582.1"/>
    <property type="molecule type" value="Genomic_DNA"/>
</dbReference>
<keyword evidence="2" id="KW-1185">Reference proteome</keyword>
<name>A0ABN6QWL6_STRNI</name>
<proteinExistence type="predicted"/>
<gene>
    <name evidence="1" type="ORF">HEK616_40690</name>
</gene>
<reference evidence="1" key="1">
    <citation type="submission" date="2022-06" db="EMBL/GenBank/DDBJ databases">
        <title>Complete genome sequence of Streptomyces nigrescens HEK616.</title>
        <authorList>
            <person name="Asamizu S."/>
            <person name="Onaka H."/>
        </authorList>
    </citation>
    <scope>NUCLEOTIDE SEQUENCE</scope>
    <source>
        <strain evidence="1">HEK616</strain>
    </source>
</reference>
<dbReference type="Proteomes" id="UP001059597">
    <property type="component" value="Chromosome"/>
</dbReference>
<organism evidence="1 2">
    <name type="scientific">Streptomyces nigrescens</name>
    <dbReference type="NCBI Taxonomy" id="1920"/>
    <lineage>
        <taxon>Bacteria</taxon>
        <taxon>Bacillati</taxon>
        <taxon>Actinomycetota</taxon>
        <taxon>Actinomycetes</taxon>
        <taxon>Kitasatosporales</taxon>
        <taxon>Streptomycetaceae</taxon>
        <taxon>Streptomyces</taxon>
    </lineage>
</organism>
<evidence type="ECO:0000313" key="2">
    <source>
        <dbReference type="Proteomes" id="UP001059597"/>
    </source>
</evidence>
<evidence type="ECO:0000313" key="1">
    <source>
        <dbReference type="EMBL" id="BDM70582.1"/>
    </source>
</evidence>
<dbReference type="RefSeq" id="WP_261954304.1">
    <property type="nucleotide sequence ID" value="NZ_AP026073.1"/>
</dbReference>
<accession>A0ABN6QWL6</accession>